<dbReference type="InterPro" id="IPR023606">
    <property type="entry name" value="CoA-Trfase_III_dom_1_sf"/>
</dbReference>
<dbReference type="InterPro" id="IPR050509">
    <property type="entry name" value="CoA-transferase_III"/>
</dbReference>
<sequence>MGPLDGVTIIELAGLGALPYGTLKLADMGADVIRVHPTTEVPAEKPASRTSEFDRGRRSIAINLKSPEGVETLLRLIERADAFVEAFRPGVCERLGIGPEVALARNPKLVYGRLTGWGQEGPLAHAAGHSLNYEAITGAIGSIGVAGEPPVPLLQVLGDFGGGGLHLAFGVVCALFEAQRSGQGQVIDSAMVDGVMSLYQVFYGMTRSGMHTGPVGTNMFDGGSPFYKVYETADGKYITAAPIEPKFFALLLEKLGLDPATLPNQYDESRWPELHDAMAAAFLTRTRDAWVELLEGTDACFAPVLTFAEAAEHPHNVARGAFVDMPEGPPQLAPVPRLSRTPGTIGTTYAYPGVDTIAVLTEFGFVADEIDGLHESGSIAW</sequence>
<name>A0A6J5YJD2_9ZZZZ</name>
<evidence type="ECO:0000313" key="1">
    <source>
        <dbReference type="EMBL" id="CAB4323759.1"/>
    </source>
</evidence>
<dbReference type="PANTHER" id="PTHR48228">
    <property type="entry name" value="SUCCINYL-COA--D-CITRAMALATE COA-TRANSFERASE"/>
    <property type="match status" value="1"/>
</dbReference>
<organism evidence="1">
    <name type="scientific">freshwater metagenome</name>
    <dbReference type="NCBI Taxonomy" id="449393"/>
    <lineage>
        <taxon>unclassified sequences</taxon>
        <taxon>metagenomes</taxon>
        <taxon>ecological metagenomes</taxon>
    </lineage>
</organism>
<dbReference type="AlphaFoldDB" id="A0A6J5YJD2"/>
<gene>
    <name evidence="1" type="ORF">UFOPK1392_01519</name>
</gene>
<dbReference type="InterPro" id="IPR003673">
    <property type="entry name" value="CoA-Trfase_fam_III"/>
</dbReference>
<dbReference type="SUPFAM" id="SSF89796">
    <property type="entry name" value="CoA-transferase family III (CaiB/BaiF)"/>
    <property type="match status" value="1"/>
</dbReference>
<dbReference type="Gene3D" id="3.30.1540.10">
    <property type="entry name" value="formyl-coa transferase, domain 3"/>
    <property type="match status" value="1"/>
</dbReference>
<proteinExistence type="predicted"/>
<dbReference type="Gene3D" id="3.40.50.10540">
    <property type="entry name" value="Crotonobetainyl-coa:carnitine coa-transferase, domain 1"/>
    <property type="match status" value="1"/>
</dbReference>
<dbReference type="InterPro" id="IPR044855">
    <property type="entry name" value="CoA-Trfase_III_dom3_sf"/>
</dbReference>
<dbReference type="PANTHER" id="PTHR48228:SF5">
    <property type="entry name" value="ALPHA-METHYLACYL-COA RACEMASE"/>
    <property type="match status" value="1"/>
</dbReference>
<dbReference type="GO" id="GO:0003824">
    <property type="term" value="F:catalytic activity"/>
    <property type="evidence" value="ECO:0007669"/>
    <property type="project" value="InterPro"/>
</dbReference>
<protein>
    <submittedName>
        <fullName evidence="1">Unannotated protein</fullName>
    </submittedName>
</protein>
<dbReference type="Pfam" id="PF02515">
    <property type="entry name" value="CoA_transf_3"/>
    <property type="match status" value="1"/>
</dbReference>
<dbReference type="EMBL" id="CAEMXZ010000069">
    <property type="protein sequence ID" value="CAB4323759.1"/>
    <property type="molecule type" value="Genomic_DNA"/>
</dbReference>
<accession>A0A6J5YJD2</accession>
<reference evidence="1" key="1">
    <citation type="submission" date="2020-05" db="EMBL/GenBank/DDBJ databases">
        <authorList>
            <person name="Chiriac C."/>
            <person name="Salcher M."/>
            <person name="Ghai R."/>
            <person name="Kavagutti S V."/>
        </authorList>
    </citation>
    <scope>NUCLEOTIDE SEQUENCE</scope>
</reference>